<feature type="region of interest" description="Disordered" evidence="16">
    <location>
        <begin position="439"/>
        <end position="527"/>
    </location>
</feature>
<evidence type="ECO:0000256" key="4">
    <source>
        <dbReference type="ARBA" id="ARBA00005043"/>
    </source>
</evidence>
<keyword evidence="7" id="KW-0963">Cytoplasm</keyword>
<evidence type="ECO:0000313" key="19">
    <source>
        <dbReference type="Proteomes" id="UP001149813"/>
    </source>
</evidence>
<evidence type="ECO:0000256" key="13">
    <source>
        <dbReference type="ARBA" id="ARBA00023136"/>
    </source>
</evidence>
<dbReference type="InterPro" id="IPR037289">
    <property type="entry name" value="Elp2"/>
</dbReference>
<comment type="subcellular location">
    <subcellularLocation>
        <location evidence="3">Cytoplasm</location>
    </subcellularLocation>
    <subcellularLocation>
        <location evidence="2">Membrane</location>
        <topology evidence="2">Multi-pass membrane protein</topology>
    </subcellularLocation>
    <subcellularLocation>
        <location evidence="1">Nucleus</location>
    </subcellularLocation>
</comment>
<evidence type="ECO:0000256" key="3">
    <source>
        <dbReference type="ARBA" id="ARBA00004496"/>
    </source>
</evidence>
<evidence type="ECO:0000256" key="5">
    <source>
        <dbReference type="ARBA" id="ARBA00005881"/>
    </source>
</evidence>
<comment type="similarity">
    <text evidence="5">Belongs to the WD repeat ELP2 family.</text>
</comment>
<name>A0A9W8CQ14_9FUNG</name>
<dbReference type="GO" id="GO:0005634">
    <property type="term" value="C:nucleus"/>
    <property type="evidence" value="ECO:0007669"/>
    <property type="project" value="UniProtKB-SubCell"/>
</dbReference>
<evidence type="ECO:0000256" key="6">
    <source>
        <dbReference type="ARBA" id="ARBA00020267"/>
    </source>
</evidence>
<evidence type="ECO:0000256" key="14">
    <source>
        <dbReference type="ARBA" id="ARBA00023242"/>
    </source>
</evidence>
<dbReference type="Proteomes" id="UP001149813">
    <property type="component" value="Unassembled WGS sequence"/>
</dbReference>
<dbReference type="Pfam" id="PF00400">
    <property type="entry name" value="WD40"/>
    <property type="match status" value="2"/>
</dbReference>
<feature type="non-terminal residue" evidence="18">
    <location>
        <position position="1"/>
    </location>
</feature>
<dbReference type="PROSITE" id="PS50294">
    <property type="entry name" value="WD_REPEATS_REGION"/>
    <property type="match status" value="1"/>
</dbReference>
<dbReference type="GO" id="GO:0016020">
    <property type="term" value="C:membrane"/>
    <property type="evidence" value="ECO:0007669"/>
    <property type="project" value="UniProtKB-SubCell"/>
</dbReference>
<evidence type="ECO:0000256" key="1">
    <source>
        <dbReference type="ARBA" id="ARBA00004123"/>
    </source>
</evidence>
<evidence type="ECO:0000313" key="18">
    <source>
        <dbReference type="EMBL" id="KAJ1719382.1"/>
    </source>
</evidence>
<evidence type="ECO:0000256" key="12">
    <source>
        <dbReference type="ARBA" id="ARBA00022989"/>
    </source>
</evidence>
<gene>
    <name evidence="18" type="primary">ELP2_1</name>
    <name evidence="18" type="ORF">LPJ53_005847</name>
</gene>
<keyword evidence="8 15" id="KW-0853">WD repeat</keyword>
<proteinExistence type="inferred from homology"/>
<dbReference type="InterPro" id="IPR015943">
    <property type="entry name" value="WD40/YVTN_repeat-like_dom_sf"/>
</dbReference>
<dbReference type="PROSITE" id="PS50082">
    <property type="entry name" value="WD_REPEATS_2"/>
    <property type="match status" value="1"/>
</dbReference>
<dbReference type="SUPFAM" id="SSF50978">
    <property type="entry name" value="WD40 repeat-like"/>
    <property type="match status" value="1"/>
</dbReference>
<dbReference type="InterPro" id="IPR001680">
    <property type="entry name" value="WD40_rpt"/>
</dbReference>
<evidence type="ECO:0000256" key="10">
    <source>
        <dbReference type="ARBA" id="ARBA00022694"/>
    </source>
</evidence>
<keyword evidence="11" id="KW-0677">Repeat</keyword>
<feature type="compositionally biased region" description="Acidic residues" evidence="16">
    <location>
        <begin position="488"/>
        <end position="510"/>
    </location>
</feature>
<evidence type="ECO:0000256" key="9">
    <source>
        <dbReference type="ARBA" id="ARBA00022692"/>
    </source>
</evidence>
<organism evidence="18 19">
    <name type="scientific">Coemansia erecta</name>
    <dbReference type="NCBI Taxonomy" id="147472"/>
    <lineage>
        <taxon>Eukaryota</taxon>
        <taxon>Fungi</taxon>
        <taxon>Fungi incertae sedis</taxon>
        <taxon>Zoopagomycota</taxon>
        <taxon>Kickxellomycotina</taxon>
        <taxon>Kickxellomycetes</taxon>
        <taxon>Kickxellales</taxon>
        <taxon>Kickxellaceae</taxon>
        <taxon>Coemansia</taxon>
    </lineage>
</organism>
<dbReference type="AlphaFoldDB" id="A0A9W8CQ14"/>
<comment type="pathway">
    <text evidence="4">tRNA modification; 5-methoxycarbonylmethyl-2-thiouridine-tRNA biosynthesis.</text>
</comment>
<feature type="transmembrane region" description="Helical" evidence="17">
    <location>
        <begin position="352"/>
        <end position="373"/>
    </location>
</feature>
<dbReference type="SMART" id="SM00320">
    <property type="entry name" value="WD40"/>
    <property type="match status" value="3"/>
</dbReference>
<dbReference type="PANTHER" id="PTHR44111">
    <property type="entry name" value="ELONGATOR COMPLEX PROTEIN 2"/>
    <property type="match status" value="1"/>
</dbReference>
<dbReference type="GO" id="GO:0033588">
    <property type="term" value="C:elongator holoenzyme complex"/>
    <property type="evidence" value="ECO:0007669"/>
    <property type="project" value="InterPro"/>
</dbReference>
<dbReference type="GO" id="GO:0005737">
    <property type="term" value="C:cytoplasm"/>
    <property type="evidence" value="ECO:0007669"/>
    <property type="project" value="UniProtKB-SubCell"/>
</dbReference>
<dbReference type="EMBL" id="JANBOJ010000412">
    <property type="protein sequence ID" value="KAJ1719382.1"/>
    <property type="molecule type" value="Genomic_DNA"/>
</dbReference>
<feature type="repeat" description="WD" evidence="15">
    <location>
        <begin position="143"/>
        <end position="184"/>
    </location>
</feature>
<evidence type="ECO:0000256" key="15">
    <source>
        <dbReference type="PROSITE-ProRule" id="PRU00221"/>
    </source>
</evidence>
<feature type="compositionally biased region" description="Pro residues" evidence="16">
    <location>
        <begin position="460"/>
        <end position="470"/>
    </location>
</feature>
<dbReference type="OrthoDB" id="27911at2759"/>
<protein>
    <recommendedName>
        <fullName evidence="6">Elongator complex protein 2</fullName>
    </recommendedName>
</protein>
<feature type="transmembrane region" description="Helical" evidence="17">
    <location>
        <begin position="323"/>
        <end position="345"/>
    </location>
</feature>
<comment type="caution">
    <text evidence="18">The sequence shown here is derived from an EMBL/GenBank/DDBJ whole genome shotgun (WGS) entry which is preliminary data.</text>
</comment>
<evidence type="ECO:0000256" key="17">
    <source>
        <dbReference type="SAM" id="Phobius"/>
    </source>
</evidence>
<evidence type="ECO:0000256" key="11">
    <source>
        <dbReference type="ARBA" id="ARBA00022737"/>
    </source>
</evidence>
<keyword evidence="10" id="KW-0819">tRNA processing</keyword>
<dbReference type="InterPro" id="IPR036322">
    <property type="entry name" value="WD40_repeat_dom_sf"/>
</dbReference>
<dbReference type="Pfam" id="PF09801">
    <property type="entry name" value="SYS1"/>
    <property type="match status" value="1"/>
</dbReference>
<reference evidence="18" key="1">
    <citation type="submission" date="2022-07" db="EMBL/GenBank/DDBJ databases">
        <title>Phylogenomic reconstructions and comparative analyses of Kickxellomycotina fungi.</title>
        <authorList>
            <person name="Reynolds N.K."/>
            <person name="Stajich J.E."/>
            <person name="Barry K."/>
            <person name="Grigoriev I.V."/>
            <person name="Crous P."/>
            <person name="Smith M.E."/>
        </authorList>
    </citation>
    <scope>NUCLEOTIDE SEQUENCE</scope>
    <source>
        <strain evidence="18">NBRC 32514</strain>
    </source>
</reference>
<dbReference type="PANTHER" id="PTHR44111:SF1">
    <property type="entry name" value="ELONGATOR COMPLEX PROTEIN 2"/>
    <property type="match status" value="1"/>
</dbReference>
<feature type="compositionally biased region" description="Basic and acidic residues" evidence="16">
    <location>
        <begin position="439"/>
        <end position="458"/>
    </location>
</feature>
<dbReference type="Gene3D" id="2.130.10.10">
    <property type="entry name" value="YVTN repeat-like/Quinoprotein amine dehydrogenase"/>
    <property type="match status" value="2"/>
</dbReference>
<keyword evidence="9 17" id="KW-0812">Transmembrane</keyword>
<evidence type="ECO:0000256" key="8">
    <source>
        <dbReference type="ARBA" id="ARBA00022574"/>
    </source>
</evidence>
<evidence type="ECO:0000256" key="7">
    <source>
        <dbReference type="ARBA" id="ARBA00022490"/>
    </source>
</evidence>
<evidence type="ECO:0000256" key="2">
    <source>
        <dbReference type="ARBA" id="ARBA00004141"/>
    </source>
</evidence>
<feature type="compositionally biased region" description="Low complexity" evidence="16">
    <location>
        <begin position="472"/>
        <end position="487"/>
    </location>
</feature>
<keyword evidence="12 17" id="KW-1133">Transmembrane helix</keyword>
<keyword evidence="19" id="KW-1185">Reference proteome</keyword>
<evidence type="ECO:0000256" key="16">
    <source>
        <dbReference type="SAM" id="MobiDB-lite"/>
    </source>
</evidence>
<dbReference type="InterPro" id="IPR019185">
    <property type="entry name" value="Integral_membrane_SYS1-rel"/>
</dbReference>
<feature type="transmembrane region" description="Helical" evidence="17">
    <location>
        <begin position="379"/>
        <end position="400"/>
    </location>
</feature>
<dbReference type="GO" id="GO:0002098">
    <property type="term" value="P:tRNA wobble uridine modification"/>
    <property type="evidence" value="ECO:0007669"/>
    <property type="project" value="InterPro"/>
</dbReference>
<sequence>VRRTHVDVRAEHLDGEAAAGVPLEERLAGGTLWAESDKLYAHAYELHAVAAGTTGRWAATACRATSARHAGVLIYRVPRDDPSAPWPPPCQTLAGHALTVTRMRFARDDRLLLTIGRDRMWIVYERSVAEEGEDEFREVARRARAHARIVWDAAWAPGGRVFATASRDKSVRVWDLAAERERAEAGGSGSGGSEPVVLAFPAAVTAVDFVPQCVGGRWVLAAALETGRVFVLAAAAQDQGVPNTWVPVEVPEECAHVAAVNRLAWCPQGSGGDGWLLASASDDHTSSAYTVFSLTALLASQLTPLSLTPSLLFSASTMRGDTVGGYTVAFLFLLATLSNILPLVYLVERSRLCVDFTATYVIVHFVLVVWSDGGLPGSLLWWVTVAVGAVGMAVGGRAACVRREMLPIRIRRFLPERNAENAPEEVELEVRTQGVLFEAPRDIAGDIDAEESRVETRPEAPLPPPPPPPKTAASAGKNGGNDNANSNDNDDDDGWNDNWGEEEEDDDDDNNDKHRPRPPAGKGAKHD</sequence>
<keyword evidence="14" id="KW-0539">Nucleus</keyword>
<keyword evidence="13 17" id="KW-0472">Membrane</keyword>
<accession>A0A9W8CQ14</accession>